<reference evidence="2" key="5">
    <citation type="journal article" date="2021" name="G3 (Bethesda)">
        <title>Aegilops tauschii genome assembly Aet v5.0 features greater sequence contiguity and improved annotation.</title>
        <authorList>
            <person name="Wang L."/>
            <person name="Zhu T."/>
            <person name="Rodriguez J.C."/>
            <person name="Deal K.R."/>
            <person name="Dubcovsky J."/>
            <person name="McGuire P.E."/>
            <person name="Lux T."/>
            <person name="Spannagl M."/>
            <person name="Mayer K.F.X."/>
            <person name="Baldrich P."/>
            <person name="Meyers B.C."/>
            <person name="Huo N."/>
            <person name="Gu Y.Q."/>
            <person name="Zhou H."/>
            <person name="Devos K.M."/>
            <person name="Bennetzen J.L."/>
            <person name="Unver T."/>
            <person name="Budak H."/>
            <person name="Gulick P.J."/>
            <person name="Galiba G."/>
            <person name="Kalapos B."/>
            <person name="Nelson D.R."/>
            <person name="Li P."/>
            <person name="You F.M."/>
            <person name="Luo M.C."/>
            <person name="Dvorak J."/>
        </authorList>
    </citation>
    <scope>NUCLEOTIDE SEQUENCE [LARGE SCALE GENOMIC DNA]</scope>
    <source>
        <strain evidence="2">cv. AL8/78</strain>
    </source>
</reference>
<proteinExistence type="predicted"/>
<keyword evidence="3" id="KW-1185">Reference proteome</keyword>
<reference evidence="2" key="4">
    <citation type="submission" date="2019-03" db="UniProtKB">
        <authorList>
            <consortium name="EnsemblPlants"/>
        </authorList>
    </citation>
    <scope>IDENTIFICATION</scope>
</reference>
<evidence type="ECO:0000256" key="1">
    <source>
        <dbReference type="SAM" id="MobiDB-lite"/>
    </source>
</evidence>
<accession>A0A453CAT9</accession>
<dbReference type="Proteomes" id="UP000015105">
    <property type="component" value="Chromosome 2D"/>
</dbReference>
<reference evidence="2" key="3">
    <citation type="journal article" date="2017" name="Nature">
        <title>Genome sequence of the progenitor of the wheat D genome Aegilops tauschii.</title>
        <authorList>
            <person name="Luo M.C."/>
            <person name="Gu Y.Q."/>
            <person name="Puiu D."/>
            <person name="Wang H."/>
            <person name="Twardziok S.O."/>
            <person name="Deal K.R."/>
            <person name="Huo N."/>
            <person name="Zhu T."/>
            <person name="Wang L."/>
            <person name="Wang Y."/>
            <person name="McGuire P.E."/>
            <person name="Liu S."/>
            <person name="Long H."/>
            <person name="Ramasamy R.K."/>
            <person name="Rodriguez J.C."/>
            <person name="Van S.L."/>
            <person name="Yuan L."/>
            <person name="Wang Z."/>
            <person name="Xia Z."/>
            <person name="Xiao L."/>
            <person name="Anderson O.D."/>
            <person name="Ouyang S."/>
            <person name="Liang Y."/>
            <person name="Zimin A.V."/>
            <person name="Pertea G."/>
            <person name="Qi P."/>
            <person name="Bennetzen J.L."/>
            <person name="Dai X."/>
            <person name="Dawson M.W."/>
            <person name="Muller H.G."/>
            <person name="Kugler K."/>
            <person name="Rivarola-Duarte L."/>
            <person name="Spannagl M."/>
            <person name="Mayer K.F.X."/>
            <person name="Lu F.H."/>
            <person name="Bevan M.W."/>
            <person name="Leroy P."/>
            <person name="Li P."/>
            <person name="You F.M."/>
            <person name="Sun Q."/>
            <person name="Liu Z."/>
            <person name="Lyons E."/>
            <person name="Wicker T."/>
            <person name="Salzberg S.L."/>
            <person name="Devos K.M."/>
            <person name="Dvorak J."/>
        </authorList>
    </citation>
    <scope>NUCLEOTIDE SEQUENCE [LARGE SCALE GENOMIC DNA]</scope>
    <source>
        <strain evidence="2">cv. AL8/78</strain>
    </source>
</reference>
<evidence type="ECO:0000313" key="3">
    <source>
        <dbReference type="Proteomes" id="UP000015105"/>
    </source>
</evidence>
<dbReference type="AlphaFoldDB" id="A0A453CAT9"/>
<reference evidence="3" key="1">
    <citation type="journal article" date="2014" name="Science">
        <title>Ancient hybridizations among the ancestral genomes of bread wheat.</title>
        <authorList>
            <consortium name="International Wheat Genome Sequencing Consortium,"/>
            <person name="Marcussen T."/>
            <person name="Sandve S.R."/>
            <person name="Heier L."/>
            <person name="Spannagl M."/>
            <person name="Pfeifer M."/>
            <person name="Jakobsen K.S."/>
            <person name="Wulff B.B."/>
            <person name="Steuernagel B."/>
            <person name="Mayer K.F."/>
            <person name="Olsen O.A."/>
        </authorList>
    </citation>
    <scope>NUCLEOTIDE SEQUENCE [LARGE SCALE GENOMIC DNA]</scope>
    <source>
        <strain evidence="3">cv. AL8/78</strain>
    </source>
</reference>
<dbReference type="Gramene" id="AET2Gv20792300.1">
    <property type="protein sequence ID" value="AET2Gv20792300.1"/>
    <property type="gene ID" value="AET2Gv20792300"/>
</dbReference>
<name>A0A453CAT9_AEGTS</name>
<reference evidence="3" key="2">
    <citation type="journal article" date="2017" name="Nat. Plants">
        <title>The Aegilops tauschii genome reveals multiple impacts of transposons.</title>
        <authorList>
            <person name="Zhao G."/>
            <person name="Zou C."/>
            <person name="Li K."/>
            <person name="Wang K."/>
            <person name="Li T."/>
            <person name="Gao L."/>
            <person name="Zhang X."/>
            <person name="Wang H."/>
            <person name="Yang Z."/>
            <person name="Liu X."/>
            <person name="Jiang W."/>
            <person name="Mao L."/>
            <person name="Kong X."/>
            <person name="Jiao Y."/>
            <person name="Jia J."/>
        </authorList>
    </citation>
    <scope>NUCLEOTIDE SEQUENCE [LARGE SCALE GENOMIC DNA]</scope>
    <source>
        <strain evidence="3">cv. AL8/78</strain>
    </source>
</reference>
<feature type="compositionally biased region" description="Low complexity" evidence="1">
    <location>
        <begin position="17"/>
        <end position="31"/>
    </location>
</feature>
<dbReference type="EnsemblPlants" id="AET2Gv20792300.1">
    <property type="protein sequence ID" value="AET2Gv20792300.1"/>
    <property type="gene ID" value="AET2Gv20792300"/>
</dbReference>
<sequence>MVWTDIDRETLLIGRQRLPSGAPARPRSRPLWKPQPQKFPPPLRRSLHEKGFRIAGGDETGISGPSLRSPRAEVHGRRRRGGLVRARPEPGTRRPLRALGAA</sequence>
<protein>
    <submittedName>
        <fullName evidence="2">Uncharacterized protein</fullName>
    </submittedName>
</protein>
<organism evidence="2 3">
    <name type="scientific">Aegilops tauschii subsp. strangulata</name>
    <name type="common">Goatgrass</name>
    <dbReference type="NCBI Taxonomy" id="200361"/>
    <lineage>
        <taxon>Eukaryota</taxon>
        <taxon>Viridiplantae</taxon>
        <taxon>Streptophyta</taxon>
        <taxon>Embryophyta</taxon>
        <taxon>Tracheophyta</taxon>
        <taxon>Spermatophyta</taxon>
        <taxon>Magnoliopsida</taxon>
        <taxon>Liliopsida</taxon>
        <taxon>Poales</taxon>
        <taxon>Poaceae</taxon>
        <taxon>BOP clade</taxon>
        <taxon>Pooideae</taxon>
        <taxon>Triticodae</taxon>
        <taxon>Triticeae</taxon>
        <taxon>Triticinae</taxon>
        <taxon>Aegilops</taxon>
    </lineage>
</organism>
<evidence type="ECO:0000313" key="2">
    <source>
        <dbReference type="EnsemblPlants" id="AET2Gv20792300.1"/>
    </source>
</evidence>
<feature type="region of interest" description="Disordered" evidence="1">
    <location>
        <begin position="14"/>
        <end position="102"/>
    </location>
</feature>